<gene>
    <name evidence="6" type="ORF">Mkiyose1413_39540</name>
    <name evidence="5" type="ORF">SRL2020028_27220</name>
</gene>
<dbReference type="PRINTS" id="PR00081">
    <property type="entry name" value="GDHRDH"/>
</dbReference>
<protein>
    <submittedName>
        <fullName evidence="6">Oxidoreductase</fullName>
    </submittedName>
</protein>
<keyword evidence="3" id="KW-0560">Oxidoreductase</keyword>
<dbReference type="Gene3D" id="3.40.50.720">
    <property type="entry name" value="NAD(P)-binding Rossmann-like Domain"/>
    <property type="match status" value="1"/>
</dbReference>
<name>A0A9P3UZ37_9MYCO</name>
<evidence type="ECO:0000256" key="3">
    <source>
        <dbReference type="ARBA" id="ARBA00023002"/>
    </source>
</evidence>
<dbReference type="InterPro" id="IPR002347">
    <property type="entry name" value="SDR_fam"/>
</dbReference>
<dbReference type="InterPro" id="IPR020904">
    <property type="entry name" value="Sc_DH/Rdtase_CS"/>
</dbReference>
<comment type="similarity">
    <text evidence="1 4">Belongs to the short-chain dehydrogenases/reductases (SDR) family.</text>
</comment>
<keyword evidence="2" id="KW-0521">NADP</keyword>
<keyword evidence="7" id="KW-1185">Reference proteome</keyword>
<proteinExistence type="inferred from homology"/>
<dbReference type="EMBL" id="BRZI01000035">
    <property type="protein sequence ID" value="GLD32071.1"/>
    <property type="molecule type" value="Genomic_DNA"/>
</dbReference>
<evidence type="ECO:0000313" key="6">
    <source>
        <dbReference type="EMBL" id="GLD32071.1"/>
    </source>
</evidence>
<evidence type="ECO:0000256" key="1">
    <source>
        <dbReference type="ARBA" id="ARBA00006484"/>
    </source>
</evidence>
<evidence type="ECO:0000256" key="2">
    <source>
        <dbReference type="ARBA" id="ARBA00022857"/>
    </source>
</evidence>
<dbReference type="Proteomes" id="UP001165663">
    <property type="component" value="Unassembled WGS sequence"/>
</dbReference>
<evidence type="ECO:0000313" key="7">
    <source>
        <dbReference type="Proteomes" id="UP001064782"/>
    </source>
</evidence>
<dbReference type="EMBL" id="BRXE01000026">
    <property type="protein sequence ID" value="GLB83466.1"/>
    <property type="molecule type" value="Genomic_DNA"/>
</dbReference>
<dbReference type="PROSITE" id="PS00061">
    <property type="entry name" value="ADH_SHORT"/>
    <property type="match status" value="1"/>
</dbReference>
<dbReference type="GO" id="GO:0016491">
    <property type="term" value="F:oxidoreductase activity"/>
    <property type="evidence" value="ECO:0007669"/>
    <property type="project" value="UniProtKB-KW"/>
</dbReference>
<sequence>MRNALSADGTGGQDMSQYLTDKVVIVTGAASGFGRLIAEKCAAGGAKVVGMDVNPESLGEVFDGIRAAGFEGSERVADVTDLTQVKAVAEHAVDTYGAIDVIVNNAGVMPLAFFADHERAWEKWHLAIDINIKGVLNGILAVYDTMIAQGRGQVVNISSIYGNAGIEGAGVYSATKAAVDALSDSLRVEAQGKIKVSTIKPTGVLGTNLASWIVNPTAISGITAQRGGQFFDNLAKLQGEGLRPEQTDVDSIEYWLINPDDLTDAVIHVIDQPWGINISDVTVRASGENYVY</sequence>
<evidence type="ECO:0000256" key="4">
    <source>
        <dbReference type="RuleBase" id="RU000363"/>
    </source>
</evidence>
<accession>A0A9P3UZ37</accession>
<dbReference type="PANTHER" id="PTHR43391">
    <property type="entry name" value="RETINOL DEHYDROGENASE-RELATED"/>
    <property type="match status" value="1"/>
</dbReference>
<evidence type="ECO:0000313" key="5">
    <source>
        <dbReference type="EMBL" id="GLB83466.1"/>
    </source>
</evidence>
<dbReference type="PANTHER" id="PTHR43391:SF14">
    <property type="entry name" value="DEHYDROGENASE_REDUCTASE SDR FAMILY PROTEIN 7-LIKE"/>
    <property type="match status" value="1"/>
</dbReference>
<dbReference type="Proteomes" id="UP001064782">
    <property type="component" value="Unassembled WGS sequence"/>
</dbReference>
<dbReference type="AlphaFoldDB" id="A0A9P3UZ37"/>
<dbReference type="InterPro" id="IPR036291">
    <property type="entry name" value="NAD(P)-bd_dom_sf"/>
</dbReference>
<reference evidence="6" key="1">
    <citation type="submission" date="2022-08" db="EMBL/GenBank/DDBJ databases">
        <title>Mycobacterium kiyosense sp. nov., scotochromogenic slow-glowing species isolated from respiratory specimens.</title>
        <authorList>
            <person name="Fukano H."/>
            <person name="Kazumi Y."/>
            <person name="Sakagami N."/>
            <person name="Ato M."/>
            <person name="Mitarai S."/>
            <person name="Hoshino Y."/>
        </authorList>
    </citation>
    <scope>NUCLEOTIDE SEQUENCE</scope>
    <source>
        <strain evidence="6">1413</strain>
        <strain evidence="5">SRL2020-028</strain>
    </source>
</reference>
<comment type="caution">
    <text evidence="6">The sequence shown here is derived from an EMBL/GenBank/DDBJ whole genome shotgun (WGS) entry which is preliminary data.</text>
</comment>
<dbReference type="PRINTS" id="PR00080">
    <property type="entry name" value="SDRFAMILY"/>
</dbReference>
<organism evidence="6 7">
    <name type="scientific">Mycobacterium kiyosense</name>
    <dbReference type="NCBI Taxonomy" id="2871094"/>
    <lineage>
        <taxon>Bacteria</taxon>
        <taxon>Bacillati</taxon>
        <taxon>Actinomycetota</taxon>
        <taxon>Actinomycetes</taxon>
        <taxon>Mycobacteriales</taxon>
        <taxon>Mycobacteriaceae</taxon>
        <taxon>Mycobacterium</taxon>
    </lineage>
</organism>
<dbReference type="CDD" id="cd05233">
    <property type="entry name" value="SDR_c"/>
    <property type="match status" value="1"/>
</dbReference>
<dbReference type="Pfam" id="PF00106">
    <property type="entry name" value="adh_short"/>
    <property type="match status" value="1"/>
</dbReference>
<dbReference type="SUPFAM" id="SSF51735">
    <property type="entry name" value="NAD(P)-binding Rossmann-fold domains"/>
    <property type="match status" value="1"/>
</dbReference>